<dbReference type="GO" id="GO:0045300">
    <property type="term" value="F:stearoyl-[ACP] desaturase activity"/>
    <property type="evidence" value="ECO:0007669"/>
    <property type="project" value="InterPro"/>
</dbReference>
<keyword evidence="12" id="KW-0443">Lipid metabolism</keyword>
<gene>
    <name evidence="18" type="ORF">Nepgr_020060</name>
</gene>
<keyword evidence="8" id="KW-0276">Fatty acid metabolism</keyword>
<evidence type="ECO:0000256" key="11">
    <source>
        <dbReference type="ARBA" id="ARBA00023004"/>
    </source>
</evidence>
<evidence type="ECO:0000256" key="10">
    <source>
        <dbReference type="ARBA" id="ARBA00023002"/>
    </source>
</evidence>
<dbReference type="GO" id="GO:0006633">
    <property type="term" value="P:fatty acid biosynthetic process"/>
    <property type="evidence" value="ECO:0007669"/>
    <property type="project" value="UniProtKB-KW"/>
</dbReference>
<name>A0AAD3SWA7_NEPGR</name>
<dbReference type="Gene3D" id="1.10.620.20">
    <property type="entry name" value="Ribonucleotide Reductase, subunit A"/>
    <property type="match status" value="1"/>
</dbReference>
<feature type="binding site" evidence="15">
    <location>
        <position position="181"/>
    </location>
    <ligand>
        <name>Fe cation</name>
        <dbReference type="ChEBI" id="CHEBI:24875"/>
        <label>1</label>
    </ligand>
</feature>
<evidence type="ECO:0000256" key="16">
    <source>
        <dbReference type="RuleBase" id="RU000582"/>
    </source>
</evidence>
<protein>
    <recommendedName>
        <fullName evidence="16">Acyl-[acyl-carrier-protein] desaturase</fullName>
        <ecNumber evidence="16">1.14.19.-</ecNumber>
    </recommendedName>
</protein>
<evidence type="ECO:0000256" key="3">
    <source>
        <dbReference type="ARBA" id="ARBA00011738"/>
    </source>
</evidence>
<keyword evidence="19" id="KW-1185">Reference proteome</keyword>
<accession>A0AAD3SWA7</accession>
<comment type="caution">
    <text evidence="18">The sequence shown here is derived from an EMBL/GenBank/DDBJ whole genome shotgun (WGS) entry which is preliminary data.</text>
</comment>
<keyword evidence="4 16" id="KW-0444">Lipid biosynthesis</keyword>
<feature type="binding site" evidence="15">
    <location>
        <position position="143"/>
    </location>
    <ligand>
        <name>Fe cation</name>
        <dbReference type="ChEBI" id="CHEBI:24875"/>
        <label>1</label>
    </ligand>
</feature>
<dbReference type="PIRSF" id="PIRSF000346">
    <property type="entry name" value="Dlt9_acylACP_des"/>
    <property type="match status" value="1"/>
</dbReference>
<organism evidence="18 19">
    <name type="scientific">Nepenthes gracilis</name>
    <name type="common">Slender pitcher plant</name>
    <dbReference type="NCBI Taxonomy" id="150966"/>
    <lineage>
        <taxon>Eukaryota</taxon>
        <taxon>Viridiplantae</taxon>
        <taxon>Streptophyta</taxon>
        <taxon>Embryophyta</taxon>
        <taxon>Tracheophyta</taxon>
        <taxon>Spermatophyta</taxon>
        <taxon>Magnoliopsida</taxon>
        <taxon>eudicotyledons</taxon>
        <taxon>Gunneridae</taxon>
        <taxon>Pentapetalae</taxon>
        <taxon>Caryophyllales</taxon>
        <taxon>Nepenthaceae</taxon>
        <taxon>Nepenthes</taxon>
    </lineage>
</organism>
<comment type="function">
    <text evidence="14">Converts stearoyl-ACP to oleoyl-ACP by introduction of a cis double bond between carbons 9 and 10 of the acyl chain.</text>
</comment>
<evidence type="ECO:0000256" key="14">
    <source>
        <dbReference type="ARBA" id="ARBA00037304"/>
    </source>
</evidence>
<dbReference type="EC" id="1.14.19.-" evidence="16"/>
<keyword evidence="10 16" id="KW-0560">Oxidoreductase</keyword>
<comment type="cofactor">
    <cofactor evidence="16">
        <name>Fe(2+)</name>
        <dbReference type="ChEBI" id="CHEBI:29033"/>
    </cofactor>
    <text evidence="16">Binds 2 Fe(2+) ions per subunit.</text>
</comment>
<feature type="binding site" evidence="15">
    <location>
        <position position="181"/>
    </location>
    <ligand>
        <name>Fe cation</name>
        <dbReference type="ChEBI" id="CHEBI:24875"/>
        <label>2</label>
    </ligand>
</feature>
<dbReference type="AlphaFoldDB" id="A0AAD3SWA7"/>
<feature type="binding site" evidence="15">
    <location>
        <position position="184"/>
    </location>
    <ligand>
        <name>Fe cation</name>
        <dbReference type="ChEBI" id="CHEBI:24875"/>
        <label>1</label>
    </ligand>
</feature>
<sequence length="407" mass="46566">MALMFGLPLILSPQSASFLGSVEARGGWYPNGLMGGNSSQQFPRHIRNSTTRKPCCVSQKAANPKASPWLPYEKAEVIKSLEDWFENNIITLLKPVEQAWQPHDFLPNPASDGFYEQVKELRERVQELPDEYFVVLVGDLITEEALPTYATMVNSAEGIRDITTSSSEPWARWTRGWTAEENRHGDLLNKYLFLSGRVDMKYVEKTIHYLIRSGADSMSKNDAYRGIVYTSFQERATHISHANTARLAKQHGDTKLAQICGTISADEKRHEVAYVMMMSKLFEVDPNYSILSFADMMRMRISMPGQFMYDGHDENLFTHFSAVAQRLGVYTTKDYADIVEHLVDKWKIEKLTGLSSEASEAQDFLCQLAPKIRKLDERAQARGRYRHGDVPVLFPFKWIFSREVKLW</sequence>
<keyword evidence="6" id="KW-0934">Plastid</keyword>
<evidence type="ECO:0000256" key="2">
    <source>
        <dbReference type="ARBA" id="ARBA00008749"/>
    </source>
</evidence>
<dbReference type="PROSITE" id="PS00574">
    <property type="entry name" value="FATTY_ACID_DESATUR_2"/>
    <property type="match status" value="1"/>
</dbReference>
<dbReference type="Proteomes" id="UP001279734">
    <property type="component" value="Unassembled WGS sequence"/>
</dbReference>
<feature type="signal peptide" evidence="17">
    <location>
        <begin position="1"/>
        <end position="24"/>
    </location>
</feature>
<dbReference type="SUPFAM" id="SSF47240">
    <property type="entry name" value="Ferritin-like"/>
    <property type="match status" value="1"/>
</dbReference>
<comment type="subunit">
    <text evidence="3 16">Homodimer.</text>
</comment>
<evidence type="ECO:0000256" key="7">
    <source>
        <dbReference type="ARBA" id="ARBA00022723"/>
    </source>
</evidence>
<dbReference type="InterPro" id="IPR012348">
    <property type="entry name" value="RNR-like"/>
</dbReference>
<evidence type="ECO:0000313" key="19">
    <source>
        <dbReference type="Proteomes" id="UP001279734"/>
    </source>
</evidence>
<dbReference type="EMBL" id="BSYO01000019">
    <property type="protein sequence ID" value="GMH18219.1"/>
    <property type="molecule type" value="Genomic_DNA"/>
</dbReference>
<feature type="chain" id="PRO_5041910211" description="Acyl-[acyl-carrier-protein] desaturase" evidence="17">
    <location>
        <begin position="25"/>
        <end position="407"/>
    </location>
</feature>
<dbReference type="GO" id="GO:0046872">
    <property type="term" value="F:metal ion binding"/>
    <property type="evidence" value="ECO:0007669"/>
    <property type="project" value="UniProtKB-KW"/>
</dbReference>
<dbReference type="GO" id="GO:0009570">
    <property type="term" value="C:chloroplast stroma"/>
    <property type="evidence" value="ECO:0007669"/>
    <property type="project" value="TreeGrafter"/>
</dbReference>
<dbReference type="Pfam" id="PF03405">
    <property type="entry name" value="FA_desaturase_2"/>
    <property type="match status" value="1"/>
</dbReference>
<dbReference type="CDD" id="cd01050">
    <property type="entry name" value="Acyl_ACP_Desat"/>
    <property type="match status" value="1"/>
</dbReference>
<feature type="binding site" evidence="15">
    <location>
        <position position="267"/>
    </location>
    <ligand>
        <name>Fe cation</name>
        <dbReference type="ChEBI" id="CHEBI:24875"/>
        <label>1</label>
    </ligand>
</feature>
<comment type="subcellular location">
    <subcellularLocation>
        <location evidence="1">Plastid</location>
        <location evidence="1">Chloroplast</location>
    </subcellularLocation>
</comment>
<evidence type="ECO:0000256" key="4">
    <source>
        <dbReference type="ARBA" id="ARBA00022516"/>
    </source>
</evidence>
<dbReference type="InterPro" id="IPR005067">
    <property type="entry name" value="Fatty_acid_desaturase-2"/>
</dbReference>
<dbReference type="PANTHER" id="PTHR31155:SF9">
    <property type="entry name" value="STEAROYL-[ACYL-CARRIER-PROTEIN] 9-DESATURASE 7, CHLOROPLASTIC"/>
    <property type="match status" value="1"/>
</dbReference>
<proteinExistence type="inferred from homology"/>
<keyword evidence="7 15" id="KW-0479">Metal-binding</keyword>
<keyword evidence="5 16" id="KW-0150">Chloroplast</keyword>
<evidence type="ECO:0000256" key="15">
    <source>
        <dbReference type="PIRSR" id="PIRSR000346-1"/>
    </source>
</evidence>
<dbReference type="InterPro" id="IPR005803">
    <property type="entry name" value="FADS-2_CS"/>
</dbReference>
<keyword evidence="13 16" id="KW-0275">Fatty acid biosynthesis</keyword>
<evidence type="ECO:0000256" key="1">
    <source>
        <dbReference type="ARBA" id="ARBA00004229"/>
    </source>
</evidence>
<feature type="binding site" evidence="15">
    <location>
        <position position="270"/>
    </location>
    <ligand>
        <name>Fe cation</name>
        <dbReference type="ChEBI" id="CHEBI:24875"/>
        <label>2</label>
    </ligand>
</feature>
<comment type="cofactor">
    <cofactor evidence="15">
        <name>Fe cation</name>
        <dbReference type="ChEBI" id="CHEBI:24875"/>
    </cofactor>
    <text evidence="15">Binds 2 iron ions per subunit.</text>
</comment>
<feature type="binding site" evidence="15">
    <location>
        <position position="267"/>
    </location>
    <ligand>
        <name>Fe cation</name>
        <dbReference type="ChEBI" id="CHEBI:24875"/>
        <label>2</label>
    </ligand>
</feature>
<evidence type="ECO:0000313" key="18">
    <source>
        <dbReference type="EMBL" id="GMH18219.1"/>
    </source>
</evidence>
<evidence type="ECO:0000256" key="9">
    <source>
        <dbReference type="ARBA" id="ARBA00022946"/>
    </source>
</evidence>
<feature type="binding site" evidence="15">
    <location>
        <position position="234"/>
    </location>
    <ligand>
        <name>Fe cation</name>
        <dbReference type="ChEBI" id="CHEBI:24875"/>
        <label>2</label>
    </ligand>
</feature>
<dbReference type="PANTHER" id="PTHR31155">
    <property type="entry name" value="ACYL- ACYL-CARRIER-PROTEIN DESATURASE-RELATED"/>
    <property type="match status" value="1"/>
</dbReference>
<evidence type="ECO:0000256" key="5">
    <source>
        <dbReference type="ARBA" id="ARBA00022528"/>
    </source>
</evidence>
<keyword evidence="17" id="KW-0732">Signal</keyword>
<evidence type="ECO:0000256" key="13">
    <source>
        <dbReference type="ARBA" id="ARBA00023160"/>
    </source>
</evidence>
<keyword evidence="9" id="KW-0809">Transit peptide</keyword>
<keyword evidence="11 15" id="KW-0408">Iron</keyword>
<evidence type="ECO:0000256" key="17">
    <source>
        <dbReference type="SAM" id="SignalP"/>
    </source>
</evidence>
<dbReference type="InterPro" id="IPR009078">
    <property type="entry name" value="Ferritin-like_SF"/>
</dbReference>
<comment type="similarity">
    <text evidence="2 16">Belongs to the fatty acid desaturase type 2 family.</text>
</comment>
<evidence type="ECO:0000256" key="8">
    <source>
        <dbReference type="ARBA" id="ARBA00022832"/>
    </source>
</evidence>
<evidence type="ECO:0000256" key="6">
    <source>
        <dbReference type="ARBA" id="ARBA00022640"/>
    </source>
</evidence>
<reference evidence="18" key="1">
    <citation type="submission" date="2023-05" db="EMBL/GenBank/DDBJ databases">
        <title>Nepenthes gracilis genome sequencing.</title>
        <authorList>
            <person name="Fukushima K."/>
        </authorList>
    </citation>
    <scope>NUCLEOTIDE SEQUENCE</scope>
    <source>
        <strain evidence="18">SING2019-196</strain>
    </source>
</reference>
<dbReference type="FunFam" id="1.10.620.20:FF:000002">
    <property type="entry name" value="Stearoyl-[acyl-carrier-protein] 9-desaturase, chloroplastic"/>
    <property type="match status" value="1"/>
</dbReference>
<evidence type="ECO:0000256" key="12">
    <source>
        <dbReference type="ARBA" id="ARBA00023098"/>
    </source>
</evidence>
<comment type="function">
    <text evidence="16">Introduction of a cis double bond between carbons of the acyl chain.</text>
</comment>